<keyword evidence="2" id="KW-1185">Reference proteome</keyword>
<dbReference type="OrthoDB" id="1470350at2759"/>
<dbReference type="VEuPathDB" id="FungiDB:NFIA_040780"/>
<evidence type="ECO:0000313" key="2">
    <source>
        <dbReference type="Proteomes" id="UP000006702"/>
    </source>
</evidence>
<dbReference type="GeneID" id="4592741"/>
<accession>A1D0I2</accession>
<dbReference type="HOGENOM" id="CLU_1835679_0_0_1"/>
<dbReference type="RefSeq" id="XP_001266399.1">
    <property type="nucleotide sequence ID" value="XM_001266398.1"/>
</dbReference>
<dbReference type="KEGG" id="nfi:NFIA_040780"/>
<proteinExistence type="predicted"/>
<dbReference type="EMBL" id="DS027686">
    <property type="protein sequence ID" value="EAW24502.1"/>
    <property type="molecule type" value="Genomic_DNA"/>
</dbReference>
<name>A1D0I2_NEOFI</name>
<reference evidence="2" key="1">
    <citation type="journal article" date="2008" name="PLoS Genet.">
        <title>Genomic islands in the pathogenic filamentous fungus Aspergillus fumigatus.</title>
        <authorList>
            <person name="Fedorova N.D."/>
            <person name="Khaldi N."/>
            <person name="Joardar V.S."/>
            <person name="Maiti R."/>
            <person name="Amedeo P."/>
            <person name="Anderson M.J."/>
            <person name="Crabtree J."/>
            <person name="Silva J.C."/>
            <person name="Badger J.H."/>
            <person name="Albarraq A."/>
            <person name="Angiuoli S."/>
            <person name="Bussey H."/>
            <person name="Bowyer P."/>
            <person name="Cotty P.J."/>
            <person name="Dyer P.S."/>
            <person name="Egan A."/>
            <person name="Galens K."/>
            <person name="Fraser-Liggett C.M."/>
            <person name="Haas B.J."/>
            <person name="Inman J.M."/>
            <person name="Kent R."/>
            <person name="Lemieux S."/>
            <person name="Malavazi I."/>
            <person name="Orvis J."/>
            <person name="Roemer T."/>
            <person name="Ronning C.M."/>
            <person name="Sundaram J.P."/>
            <person name="Sutton G."/>
            <person name="Turner G."/>
            <person name="Venter J.C."/>
            <person name="White O.R."/>
            <person name="Whitty B.R."/>
            <person name="Youngman P."/>
            <person name="Wolfe K.H."/>
            <person name="Goldman G.H."/>
            <person name="Wortman J.R."/>
            <person name="Jiang B."/>
            <person name="Denning D.W."/>
            <person name="Nierman W.C."/>
        </authorList>
    </citation>
    <scope>NUCLEOTIDE SEQUENCE [LARGE SCALE GENOMIC DNA]</scope>
    <source>
        <strain evidence="2">ATCC 1020 / DSM 3700 / CBS 544.65 / FGSC A1164 / JCM 1740 / NRRL 181 / WB 181</strain>
    </source>
</reference>
<dbReference type="AlphaFoldDB" id="A1D0I2"/>
<protein>
    <submittedName>
        <fullName evidence="1">Uncharacterized protein</fullName>
    </submittedName>
</protein>
<organism evidence="1 2">
    <name type="scientific">Neosartorya fischeri (strain ATCC 1020 / DSM 3700 / CBS 544.65 / FGSC A1164 / JCM 1740 / NRRL 181 / WB 181)</name>
    <name type="common">Aspergillus fischerianus</name>
    <dbReference type="NCBI Taxonomy" id="331117"/>
    <lineage>
        <taxon>Eukaryota</taxon>
        <taxon>Fungi</taxon>
        <taxon>Dikarya</taxon>
        <taxon>Ascomycota</taxon>
        <taxon>Pezizomycotina</taxon>
        <taxon>Eurotiomycetes</taxon>
        <taxon>Eurotiomycetidae</taxon>
        <taxon>Eurotiales</taxon>
        <taxon>Aspergillaceae</taxon>
        <taxon>Aspergillus</taxon>
        <taxon>Aspergillus subgen. Fumigati</taxon>
    </lineage>
</organism>
<gene>
    <name evidence="1" type="ORF">NFIA_040780</name>
</gene>
<evidence type="ECO:0000313" key="1">
    <source>
        <dbReference type="EMBL" id="EAW24502.1"/>
    </source>
</evidence>
<sequence>MSKPRSRNQRIRRSIQCPRCLRYIVESLAYTQYFSNETLGRSADQESMTRVLNKTTGGPDGHGYKDGRAYVPRTRINTYKWMPAYEGYGILDKARNGEGDYYIDGEKDWLMPNGNIGKIDEVKKTEMANLRVGGRCKASE</sequence>
<dbReference type="Proteomes" id="UP000006702">
    <property type="component" value="Unassembled WGS sequence"/>
</dbReference>